<keyword evidence="3" id="KW-1185">Reference proteome</keyword>
<sequence length="241" mass="25942">MKTKNVVLATIFGGMLFVLPASTVQAQTTKGGSFSVGADVVSSYVWRGVPQEGSKGGSPNIQPSVTYTNGIFSIGAWGSTAFSGQVKEVDLSATLAMSKDFSFTVTDYNWNNNRNYFNYQSHGTDHIYEATLSYAGVESFPLSISANTMFFGDDKNVNGKNAYSSYVELDYPVTSMVKAFMGASLVSSPMVYGNTNFAVINLGLRVTKMVKITDSFSMPVYGIIGCNPQMGKAFFVAGFTI</sequence>
<comment type="caution">
    <text evidence="2">The sequence shown here is derived from an EMBL/GenBank/DDBJ whole genome shotgun (WGS) entry which is preliminary data.</text>
</comment>
<protein>
    <recommendedName>
        <fullName evidence="4">FrrB</fullName>
    </recommendedName>
</protein>
<reference evidence="2 3" key="1">
    <citation type="submission" date="2020-08" db="EMBL/GenBank/DDBJ databases">
        <title>Genomic Encyclopedia of Type Strains, Phase IV (KMG-IV): sequencing the most valuable type-strain genomes for metagenomic binning, comparative biology and taxonomic classification.</title>
        <authorList>
            <person name="Goeker M."/>
        </authorList>
    </citation>
    <scope>NUCLEOTIDE SEQUENCE [LARGE SCALE GENOMIC DNA]</scope>
    <source>
        <strain evidence="2 3">DSM 27471</strain>
    </source>
</reference>
<dbReference type="Proteomes" id="UP000544222">
    <property type="component" value="Unassembled WGS sequence"/>
</dbReference>
<dbReference type="AlphaFoldDB" id="A0A7W5DU53"/>
<evidence type="ECO:0000256" key="1">
    <source>
        <dbReference type="SAM" id="SignalP"/>
    </source>
</evidence>
<name>A0A7W5DU53_9PORP</name>
<evidence type="ECO:0000313" key="2">
    <source>
        <dbReference type="EMBL" id="MBB3188753.1"/>
    </source>
</evidence>
<gene>
    <name evidence="2" type="ORF">FHX64_002951</name>
</gene>
<organism evidence="2 3">
    <name type="scientific">Microbacter margulisiae</name>
    <dbReference type="NCBI Taxonomy" id="1350067"/>
    <lineage>
        <taxon>Bacteria</taxon>
        <taxon>Pseudomonadati</taxon>
        <taxon>Bacteroidota</taxon>
        <taxon>Bacteroidia</taxon>
        <taxon>Bacteroidales</taxon>
        <taxon>Porphyromonadaceae</taxon>
        <taxon>Microbacter</taxon>
    </lineage>
</organism>
<evidence type="ECO:0000313" key="3">
    <source>
        <dbReference type="Proteomes" id="UP000544222"/>
    </source>
</evidence>
<dbReference type="EMBL" id="JACHYB010000002">
    <property type="protein sequence ID" value="MBB3188753.1"/>
    <property type="molecule type" value="Genomic_DNA"/>
</dbReference>
<proteinExistence type="predicted"/>
<keyword evidence="1" id="KW-0732">Signal</keyword>
<accession>A0A7W5DU53</accession>
<dbReference type="RefSeq" id="WP_183414469.1">
    <property type="nucleotide sequence ID" value="NZ_JACHYB010000002.1"/>
</dbReference>
<evidence type="ECO:0008006" key="4">
    <source>
        <dbReference type="Google" id="ProtNLM"/>
    </source>
</evidence>
<feature type="signal peptide" evidence="1">
    <location>
        <begin position="1"/>
        <end position="26"/>
    </location>
</feature>
<feature type="chain" id="PRO_5030813001" description="FrrB" evidence="1">
    <location>
        <begin position="27"/>
        <end position="241"/>
    </location>
</feature>